<dbReference type="PANTHER" id="PTHR43566">
    <property type="entry name" value="CONSERVED PROTEIN"/>
    <property type="match status" value="1"/>
</dbReference>
<feature type="domain" description="AAA" evidence="1">
    <location>
        <begin position="27"/>
        <end position="144"/>
    </location>
</feature>
<dbReference type="EMBL" id="WLZY01000002">
    <property type="protein sequence ID" value="NDL57042.1"/>
    <property type="molecule type" value="Genomic_DNA"/>
</dbReference>
<gene>
    <name evidence="3" type="ORF">F7O44_08170</name>
</gene>
<evidence type="ECO:0000313" key="3">
    <source>
        <dbReference type="EMBL" id="NDL57042.1"/>
    </source>
</evidence>
<evidence type="ECO:0000259" key="2">
    <source>
        <dbReference type="Pfam" id="PF13635"/>
    </source>
</evidence>
<keyword evidence="4" id="KW-1185">Reference proteome</keyword>
<dbReference type="SUPFAM" id="SSF52540">
    <property type="entry name" value="P-loop containing nucleoside triphosphate hydrolases"/>
    <property type="match status" value="1"/>
</dbReference>
<dbReference type="AlphaFoldDB" id="A0A7K3M298"/>
<dbReference type="Proteomes" id="UP000460435">
    <property type="component" value="Unassembled WGS sequence"/>
</dbReference>
<evidence type="ECO:0000259" key="1">
    <source>
        <dbReference type="Pfam" id="PF13173"/>
    </source>
</evidence>
<organism evidence="3 4">
    <name type="scientific">Phytoactinopolyspora mesophila</name>
    <dbReference type="NCBI Taxonomy" id="2650750"/>
    <lineage>
        <taxon>Bacteria</taxon>
        <taxon>Bacillati</taxon>
        <taxon>Actinomycetota</taxon>
        <taxon>Actinomycetes</taxon>
        <taxon>Jiangellales</taxon>
        <taxon>Jiangellaceae</taxon>
        <taxon>Phytoactinopolyspora</taxon>
    </lineage>
</organism>
<protein>
    <submittedName>
        <fullName evidence="3">DUF4143 domain-containing protein</fullName>
    </submittedName>
</protein>
<name>A0A7K3M298_9ACTN</name>
<accession>A0A7K3M298</accession>
<dbReference type="Pfam" id="PF13635">
    <property type="entry name" value="DUF4143"/>
    <property type="match status" value="1"/>
</dbReference>
<evidence type="ECO:0000313" key="4">
    <source>
        <dbReference type="Proteomes" id="UP000460435"/>
    </source>
</evidence>
<sequence>MILDDAGYGLIERHLLAQLREVGEYARIVLVNGPRQAGKTTLLEQLHAELGGWLRSMDADVERASARADPEGYVMSAPRPTFLDEVQRVGDPLILAIKIVTDRDRRPGQFYLSGSTRFLTVPTISESLAGRIAVLDLWPLSVAERAGVGPQFIERLLDGPQALLAADTAPVTRHEYLQVACTGGFPEVVRRPVGRPRSRWFADYLRTVTQRDVRELKQIEQVERLPRFMRYLAAVTAQELNVAEAARVMGVDAGTIRSDLALFETVYLVHRLPAWSQNLTAKIKKRPKIHVIDSGFAAWLRGQSADSLARPTSEGAGPILETFVVNELMKLRAAADLEVDLYHFRDRDGREIDCILQTPDGRAVGVEVKAATTVNAHDFRHLSLARDRLGNQFVAGVVFYTGSRSLPFGDRLMALPINHLWGGKPVSAL</sequence>
<dbReference type="RefSeq" id="WP_162449727.1">
    <property type="nucleotide sequence ID" value="NZ_WLZY01000002.1"/>
</dbReference>
<dbReference type="InterPro" id="IPR025420">
    <property type="entry name" value="DUF4143"/>
</dbReference>
<dbReference type="Pfam" id="PF13173">
    <property type="entry name" value="AAA_14"/>
    <property type="match status" value="1"/>
</dbReference>
<dbReference type="PANTHER" id="PTHR43566:SF2">
    <property type="entry name" value="DUF4143 DOMAIN-CONTAINING PROTEIN"/>
    <property type="match status" value="1"/>
</dbReference>
<dbReference type="InterPro" id="IPR041682">
    <property type="entry name" value="AAA_14"/>
</dbReference>
<proteinExistence type="predicted"/>
<dbReference type="InterPro" id="IPR027417">
    <property type="entry name" value="P-loop_NTPase"/>
</dbReference>
<comment type="caution">
    <text evidence="3">The sequence shown here is derived from an EMBL/GenBank/DDBJ whole genome shotgun (WGS) entry which is preliminary data.</text>
</comment>
<reference evidence="3 4" key="1">
    <citation type="submission" date="2019-11" db="EMBL/GenBank/DDBJ databases">
        <authorList>
            <person name="Li X.-J."/>
            <person name="Feng X.-M."/>
        </authorList>
    </citation>
    <scope>NUCLEOTIDE SEQUENCE [LARGE SCALE GENOMIC DNA]</scope>
    <source>
        <strain evidence="3 4">XMNu-373</strain>
    </source>
</reference>
<feature type="domain" description="DUF4143" evidence="2">
    <location>
        <begin position="210"/>
        <end position="370"/>
    </location>
</feature>